<sequence length="536" mass="59039">MQDAKETAVTTIDLKYVIQERASFYIYNVYQENKEEILYQLPRHQNGTSLSLYFHQNNQSFVDIELTSKCFHASTCTGFMCKRCYPQAPAVTVPHSWTGAIGEIISIPCNISQLDEYTSIQWLKHNGSVNKTILILESDRFSGGTFKSPGLKIVSAQQQDEGNYSCHAKNFKKEGSSHSVCLRIFEHPSVNITDIDPVVEGTNVTIQCYVSPSSEVINITWDRNNSTLDIQGNDRYDGGTISSPSLEIYFVQENDDGNYTCKAVNPVGIDIPKVHISRIEAVTVGENVIIPCNISSVSELTKVVWSKDSIEFNLNTNRTEEDNRFSKGTLQDPSLTIYSVQMTDEGNYTCNATNAAEQTGWNKPVHLTVFGANVPSTIETTKPSTVSSSIKTTIATTSTHVPSTKYSYSSSTRKPFNTASSTLTPTRKSTTTLFSSKPTNTVTSTVRPTTKHMSVSSSYNLPKYTTGSKPPTQISYSSSTVKTSTTTSSTVKISTKTSFTSDSPVTSTSAIGSTVSELHNKKDSEIRQNPHLTQRT</sequence>
<keyword evidence="9" id="KW-1185">Reference proteome</keyword>
<evidence type="ECO:0000313" key="9">
    <source>
        <dbReference type="Proteomes" id="UP000683360"/>
    </source>
</evidence>
<feature type="compositionally biased region" description="Low complexity" evidence="6">
    <location>
        <begin position="402"/>
        <end position="448"/>
    </location>
</feature>
<keyword evidence="5" id="KW-0393">Immunoglobulin domain</keyword>
<evidence type="ECO:0000259" key="7">
    <source>
        <dbReference type="PROSITE" id="PS50835"/>
    </source>
</evidence>
<comment type="caution">
    <text evidence="8">The sequence shown here is derived from an EMBL/GenBank/DDBJ whole genome shotgun (WGS) entry which is preliminary data.</text>
</comment>
<dbReference type="InterPro" id="IPR013783">
    <property type="entry name" value="Ig-like_fold"/>
</dbReference>
<dbReference type="InterPro" id="IPR003599">
    <property type="entry name" value="Ig_sub"/>
</dbReference>
<dbReference type="CDD" id="cd00096">
    <property type="entry name" value="Ig"/>
    <property type="match status" value="2"/>
</dbReference>
<dbReference type="Pfam" id="PF13927">
    <property type="entry name" value="Ig_3"/>
    <property type="match status" value="3"/>
</dbReference>
<feature type="compositionally biased region" description="Polar residues" evidence="6">
    <location>
        <begin position="502"/>
        <end position="517"/>
    </location>
</feature>
<evidence type="ECO:0000256" key="2">
    <source>
        <dbReference type="ARBA" id="ARBA00023136"/>
    </source>
</evidence>
<feature type="compositionally biased region" description="Polar residues" evidence="6">
    <location>
        <begin position="451"/>
        <end position="476"/>
    </location>
</feature>
<dbReference type="SMART" id="SM00408">
    <property type="entry name" value="IGc2"/>
    <property type="match status" value="3"/>
</dbReference>
<evidence type="ECO:0000256" key="4">
    <source>
        <dbReference type="ARBA" id="ARBA00023180"/>
    </source>
</evidence>
<evidence type="ECO:0000256" key="6">
    <source>
        <dbReference type="SAM" id="MobiDB-lite"/>
    </source>
</evidence>
<dbReference type="GO" id="GO:0005911">
    <property type="term" value="C:cell-cell junction"/>
    <property type="evidence" value="ECO:0007669"/>
    <property type="project" value="TreeGrafter"/>
</dbReference>
<feature type="compositionally biased region" description="Low complexity" evidence="6">
    <location>
        <begin position="477"/>
        <end position="501"/>
    </location>
</feature>
<keyword evidence="3" id="KW-1015">Disulfide bond</keyword>
<evidence type="ECO:0000256" key="5">
    <source>
        <dbReference type="ARBA" id="ARBA00023319"/>
    </source>
</evidence>
<keyword evidence="2" id="KW-0472">Membrane</keyword>
<dbReference type="PANTHER" id="PTHR11640">
    <property type="entry name" value="NEPHRIN"/>
    <property type="match status" value="1"/>
</dbReference>
<dbReference type="GO" id="GO:0005886">
    <property type="term" value="C:plasma membrane"/>
    <property type="evidence" value="ECO:0007669"/>
    <property type="project" value="TreeGrafter"/>
</dbReference>
<dbReference type="Gene3D" id="2.60.40.10">
    <property type="entry name" value="Immunoglobulins"/>
    <property type="match status" value="3"/>
</dbReference>
<feature type="region of interest" description="Disordered" evidence="6">
    <location>
        <begin position="402"/>
        <end position="536"/>
    </location>
</feature>
<feature type="compositionally biased region" description="Basic and acidic residues" evidence="6">
    <location>
        <begin position="518"/>
        <end position="528"/>
    </location>
</feature>
<dbReference type="InterPro" id="IPR051275">
    <property type="entry name" value="Cell_adhesion_signaling"/>
</dbReference>
<dbReference type="InterPro" id="IPR007110">
    <property type="entry name" value="Ig-like_dom"/>
</dbReference>
<dbReference type="InterPro" id="IPR003598">
    <property type="entry name" value="Ig_sub2"/>
</dbReference>
<keyword evidence="4" id="KW-0325">Glycoprotein</keyword>
<dbReference type="EMBL" id="CAJPWZ010001982">
    <property type="protein sequence ID" value="CAG2227900.1"/>
    <property type="molecule type" value="Genomic_DNA"/>
</dbReference>
<proteinExistence type="predicted"/>
<feature type="domain" description="Ig-like" evidence="7">
    <location>
        <begin position="86"/>
        <end position="183"/>
    </location>
</feature>
<comment type="subcellular location">
    <subcellularLocation>
        <location evidence="1">Membrane</location>
        <topology evidence="1">Single-pass type I membrane protein</topology>
    </subcellularLocation>
</comment>
<dbReference type="SUPFAM" id="SSF48726">
    <property type="entry name" value="Immunoglobulin"/>
    <property type="match status" value="3"/>
</dbReference>
<name>A0A8S3TBC2_MYTED</name>
<organism evidence="8 9">
    <name type="scientific">Mytilus edulis</name>
    <name type="common">Blue mussel</name>
    <dbReference type="NCBI Taxonomy" id="6550"/>
    <lineage>
        <taxon>Eukaryota</taxon>
        <taxon>Metazoa</taxon>
        <taxon>Spiralia</taxon>
        <taxon>Lophotrochozoa</taxon>
        <taxon>Mollusca</taxon>
        <taxon>Bivalvia</taxon>
        <taxon>Autobranchia</taxon>
        <taxon>Pteriomorphia</taxon>
        <taxon>Mytilida</taxon>
        <taxon>Mytiloidea</taxon>
        <taxon>Mytilidae</taxon>
        <taxon>Mytilinae</taxon>
        <taxon>Mytilus</taxon>
    </lineage>
</organism>
<dbReference type="GO" id="GO:0050839">
    <property type="term" value="F:cell adhesion molecule binding"/>
    <property type="evidence" value="ECO:0007669"/>
    <property type="project" value="TreeGrafter"/>
</dbReference>
<evidence type="ECO:0000313" key="8">
    <source>
        <dbReference type="EMBL" id="CAG2227900.1"/>
    </source>
</evidence>
<gene>
    <name evidence="8" type="ORF">MEDL_40908</name>
</gene>
<dbReference type="GO" id="GO:0098609">
    <property type="term" value="P:cell-cell adhesion"/>
    <property type="evidence" value="ECO:0007669"/>
    <property type="project" value="TreeGrafter"/>
</dbReference>
<accession>A0A8S3TBC2</accession>
<protein>
    <recommendedName>
        <fullName evidence="7">Ig-like domain-containing protein</fullName>
    </recommendedName>
</protein>
<dbReference type="AlphaFoldDB" id="A0A8S3TBC2"/>
<dbReference type="PANTHER" id="PTHR11640:SF158">
    <property type="entry name" value="V-SET AND IMMUNOGLOBULIN DOMAIN-CONTAINING PROTEIN 10-LIKE 2"/>
    <property type="match status" value="1"/>
</dbReference>
<dbReference type="Proteomes" id="UP000683360">
    <property type="component" value="Unassembled WGS sequence"/>
</dbReference>
<dbReference type="InterPro" id="IPR036179">
    <property type="entry name" value="Ig-like_dom_sf"/>
</dbReference>
<dbReference type="SMART" id="SM00409">
    <property type="entry name" value="IG"/>
    <property type="match status" value="3"/>
</dbReference>
<feature type="domain" description="Ig-like" evidence="7">
    <location>
        <begin position="188"/>
        <end position="265"/>
    </location>
</feature>
<dbReference type="PROSITE" id="PS50835">
    <property type="entry name" value="IG_LIKE"/>
    <property type="match status" value="3"/>
</dbReference>
<evidence type="ECO:0000256" key="1">
    <source>
        <dbReference type="ARBA" id="ARBA00004479"/>
    </source>
</evidence>
<feature type="domain" description="Ig-like" evidence="7">
    <location>
        <begin position="272"/>
        <end position="368"/>
    </location>
</feature>
<reference evidence="8" key="1">
    <citation type="submission" date="2021-03" db="EMBL/GenBank/DDBJ databases">
        <authorList>
            <person name="Bekaert M."/>
        </authorList>
    </citation>
    <scope>NUCLEOTIDE SEQUENCE</scope>
</reference>
<evidence type="ECO:0000256" key="3">
    <source>
        <dbReference type="ARBA" id="ARBA00023157"/>
    </source>
</evidence>
<dbReference type="OrthoDB" id="6150053at2759"/>